<feature type="transmembrane region" description="Helical" evidence="1">
    <location>
        <begin position="405"/>
        <end position="423"/>
    </location>
</feature>
<feature type="transmembrane region" description="Helical" evidence="1">
    <location>
        <begin position="1209"/>
        <end position="1239"/>
    </location>
</feature>
<feature type="transmembrane region" description="Helical" evidence="1">
    <location>
        <begin position="135"/>
        <end position="153"/>
    </location>
</feature>
<feature type="transmembrane region" description="Helical" evidence="1">
    <location>
        <begin position="1115"/>
        <end position="1140"/>
    </location>
</feature>
<keyword evidence="1" id="KW-0812">Transmembrane</keyword>
<feature type="transmembrane region" description="Helical" evidence="1">
    <location>
        <begin position="559"/>
        <end position="581"/>
    </location>
</feature>
<feature type="transmembrane region" description="Helical" evidence="1">
    <location>
        <begin position="876"/>
        <end position="907"/>
    </location>
</feature>
<feature type="transmembrane region" description="Helical" evidence="1">
    <location>
        <begin position="789"/>
        <end position="808"/>
    </location>
</feature>
<feature type="transmembrane region" description="Helical" evidence="1">
    <location>
        <begin position="103"/>
        <end position="123"/>
    </location>
</feature>
<feature type="transmembrane region" description="Helical" evidence="1">
    <location>
        <begin position="814"/>
        <end position="831"/>
    </location>
</feature>
<feature type="transmembrane region" description="Helical" evidence="1">
    <location>
        <begin position="245"/>
        <end position="264"/>
    </location>
</feature>
<feature type="transmembrane region" description="Helical" evidence="1">
    <location>
        <begin position="1246"/>
        <end position="1265"/>
    </location>
</feature>
<sequence>MSSDRPSNIQVRLPSSHPELLQGLDILLNLGLISDTQVRQICRENLVSRLVLEPQKTTVYSEAVEELAPQFIINDQRNNTQKEPTAPSFATTMLQSLGAELSVRWLLFLGVFLVVVSSGVLAASQWQRFPASGQYSVLFAYTLSFWGFSFWAGKQPNLKLTARTLLIVTLLLVPVNFWAMDSFGLWRNPLDWIVVAIASVVLTAVTILLCNNRLFVANLPKGKLPLINILLLCYLHWGWQLPGFSLISVYLAMVGTTIATIYHARLQQPIPTETENQRTALGISLPTSIIVYGLGVLLVRAIFVVRVDVTELGLAIGICGWLLGWLGQNLWKDKETGGQGENVASSPLSPPPPLEFPWQSIGGVLLFLGWLVSVIPHPWQALCVSVLSLWFFGSRLQRYTLKRDFTAIFLIGLQAVWLGWRLIPFELQKSIVTTATQLTNSQNEPWALLSISLFPYIIVMVALTDRLHRRGKRELAKFGETLTLSFGACLTTIALVNPTLRSLNLLLDTITLAIVTYRENQRGQGENFTAPLIYLTHITGVITLFSWVNLLFPSLSNEIWAVISLALMVVEWVFSVGNGIWRRSAWHIGFGLATISFCLLLINSQSSWLTYITPSPCVLGGSKCTQGNWGLIWLITPLTLTAIASRSATPQRTTNSSFSLLTLICAQFLILPLPKLRLIGLAAAAILMFANTRYLQTQESALLTVGFGLSFIAGIFWESHLSLAGWFVANAIAILGLWLIQKTLTQRNHELSTLYAAAIDKWAIALCSFELFSLTLHSVLVFQQITKPEILNVISTAIVLTAIAFRGWQLPTNVAFYGVGLCLELLAAQFLSFGEHSIIKIAIANIALGLIAQLSGEWWRRRHNLETLPNRWHVLPLIYGIFGAVLRTGTFSNWTGLSSLAVALIIIGVGRRQQNLKPLLYLGIIGLSVSAYELLLYQMLQASGGAIGDGLIAMSALGAGIMYSYRVLAPWLVVYLRLSAKELTAIAHFHWLWSSCLLMAATTSPVQVNQYLALTTGAFLIRYAIFQGRSSQLPDPGKVPEIPIDELWVYLGLLQTGVVSFFLQNMPVGRLFNGVLLPWQSALACVVAYFLYILPWERWGWSKTPWQRTAYILPLIFVWLTSAVVYPITLLIVACFYIFLAKSHRNIRFTYISIVLIDWACWRWLYQLHITDTLWYASLIGMSLLYVAQLDTGLRQPESKATRHSLRLIGAGLICGWAIIFNQPIIPGILSLIAIFAGLALRVRAFLYVGTASFFITSIYQLVIFCLRYPFLKWVVGLVVGILLISVAANFETRRTQLNSLLRNQGNGFQDWE</sequence>
<reference evidence="2" key="1">
    <citation type="submission" date="2021-05" db="EMBL/GenBank/DDBJ databases">
        <authorList>
            <person name="Pietrasiak N."/>
            <person name="Ward R."/>
            <person name="Stajich J.E."/>
            <person name="Kurbessoian T."/>
        </authorList>
    </citation>
    <scope>NUCLEOTIDE SEQUENCE</scope>
    <source>
        <strain evidence="2">GSE-NOS-MK-12-04C</strain>
    </source>
</reference>
<feature type="transmembrane region" description="Helical" evidence="1">
    <location>
        <begin position="1173"/>
        <end position="1189"/>
    </location>
</feature>
<feature type="transmembrane region" description="Helical" evidence="1">
    <location>
        <begin position="1271"/>
        <end position="1291"/>
    </location>
</feature>
<keyword evidence="1" id="KW-1133">Transmembrane helix</keyword>
<feature type="transmembrane region" description="Helical" evidence="1">
    <location>
        <begin position="701"/>
        <end position="717"/>
    </location>
</feature>
<feature type="transmembrane region" description="Helical" evidence="1">
    <location>
        <begin position="838"/>
        <end position="856"/>
    </location>
</feature>
<feature type="transmembrane region" description="Helical" evidence="1">
    <location>
        <begin position="532"/>
        <end position="553"/>
    </location>
</feature>
<feature type="transmembrane region" description="Helical" evidence="1">
    <location>
        <begin position="192"/>
        <end position="210"/>
    </location>
</feature>
<feature type="transmembrane region" description="Helical" evidence="1">
    <location>
        <begin position="312"/>
        <end position="331"/>
    </location>
</feature>
<dbReference type="EMBL" id="JAHHGZ010000041">
    <property type="protein sequence ID" value="MBW4671255.1"/>
    <property type="molecule type" value="Genomic_DNA"/>
</dbReference>
<feature type="transmembrane region" description="Helical" evidence="1">
    <location>
        <begin position="724"/>
        <end position="741"/>
    </location>
</feature>
<feature type="transmembrane region" description="Helical" evidence="1">
    <location>
        <begin position="761"/>
        <end position="782"/>
    </location>
</feature>
<evidence type="ECO:0000256" key="1">
    <source>
        <dbReference type="SAM" id="Phobius"/>
    </source>
</evidence>
<dbReference type="Proteomes" id="UP000729701">
    <property type="component" value="Unassembled WGS sequence"/>
</dbReference>
<comment type="caution">
    <text evidence="2">The sequence shown here is derived from an EMBL/GenBank/DDBJ whole genome shotgun (WGS) entry which is preliminary data.</text>
</comment>
<feature type="transmembrane region" description="Helical" evidence="1">
    <location>
        <begin position="660"/>
        <end position="689"/>
    </location>
</feature>
<organism evidence="2 3">
    <name type="scientific">Cyanomargarita calcarea GSE-NOS-MK-12-04C</name>
    <dbReference type="NCBI Taxonomy" id="2839659"/>
    <lineage>
        <taxon>Bacteria</taxon>
        <taxon>Bacillati</taxon>
        <taxon>Cyanobacteriota</taxon>
        <taxon>Cyanophyceae</taxon>
        <taxon>Nostocales</taxon>
        <taxon>Cyanomargaritaceae</taxon>
        <taxon>Cyanomargarita</taxon>
    </lineage>
</organism>
<feature type="transmembrane region" description="Helical" evidence="1">
    <location>
        <begin position="919"/>
        <end position="940"/>
    </location>
</feature>
<feature type="transmembrane region" description="Helical" evidence="1">
    <location>
        <begin position="629"/>
        <end position="648"/>
    </location>
</feature>
<accession>A0A951QSE3</accession>
<feature type="transmembrane region" description="Helical" evidence="1">
    <location>
        <begin position="446"/>
        <end position="463"/>
    </location>
</feature>
<feature type="transmembrane region" description="Helical" evidence="1">
    <location>
        <begin position="1076"/>
        <end position="1094"/>
    </location>
</feature>
<feature type="transmembrane region" description="Helical" evidence="1">
    <location>
        <begin position="588"/>
        <end position="609"/>
    </location>
</feature>
<keyword evidence="1" id="KW-0472">Membrane</keyword>
<evidence type="ECO:0000313" key="2">
    <source>
        <dbReference type="EMBL" id="MBW4671255.1"/>
    </source>
</evidence>
<feature type="transmembrane region" description="Helical" evidence="1">
    <location>
        <begin position="377"/>
        <end position="393"/>
    </location>
</feature>
<protein>
    <submittedName>
        <fullName evidence="2">DUF2157 domain-containing protein</fullName>
    </submittedName>
</protein>
<feature type="transmembrane region" description="Helical" evidence="1">
    <location>
        <begin position="160"/>
        <end position="180"/>
    </location>
</feature>
<gene>
    <name evidence="2" type="ORF">KME60_28495</name>
</gene>
<proteinExistence type="predicted"/>
<feature type="transmembrane region" description="Helical" evidence="1">
    <location>
        <begin position="952"/>
        <end position="976"/>
    </location>
</feature>
<evidence type="ECO:0000313" key="3">
    <source>
        <dbReference type="Proteomes" id="UP000729701"/>
    </source>
</evidence>
<name>A0A951QSE3_9CYAN</name>
<reference evidence="2" key="2">
    <citation type="journal article" date="2022" name="Microbiol. Resour. Announc.">
        <title>Metagenome Sequencing to Explore Phylogenomics of Terrestrial Cyanobacteria.</title>
        <authorList>
            <person name="Ward R.D."/>
            <person name="Stajich J.E."/>
            <person name="Johansen J.R."/>
            <person name="Huntemann M."/>
            <person name="Clum A."/>
            <person name="Foster B."/>
            <person name="Foster B."/>
            <person name="Roux S."/>
            <person name="Palaniappan K."/>
            <person name="Varghese N."/>
            <person name="Mukherjee S."/>
            <person name="Reddy T.B.K."/>
            <person name="Daum C."/>
            <person name="Copeland A."/>
            <person name="Chen I.A."/>
            <person name="Ivanova N.N."/>
            <person name="Kyrpides N.C."/>
            <person name="Shapiro N."/>
            <person name="Eloe-Fadrosh E.A."/>
            <person name="Pietrasiak N."/>
        </authorList>
    </citation>
    <scope>NUCLEOTIDE SEQUENCE</scope>
    <source>
        <strain evidence="2">GSE-NOS-MK-12-04C</strain>
    </source>
</reference>
<feature type="transmembrane region" description="Helical" evidence="1">
    <location>
        <begin position="285"/>
        <end position="306"/>
    </location>
</feature>
<feature type="transmembrane region" description="Helical" evidence="1">
    <location>
        <begin position="1146"/>
        <end position="1166"/>
    </location>
</feature>